<dbReference type="InterPro" id="IPR005648">
    <property type="entry name" value="FlgD"/>
</dbReference>
<dbReference type="Proteomes" id="UP000037507">
    <property type="component" value="Unassembled WGS sequence"/>
</dbReference>
<dbReference type="InterPro" id="IPR025963">
    <property type="entry name" value="FLgD_Tudor"/>
</dbReference>
<evidence type="ECO:0000256" key="1">
    <source>
        <dbReference type="ARBA" id="ARBA00010577"/>
    </source>
</evidence>
<keyword evidence="9" id="KW-1185">Reference proteome</keyword>
<evidence type="ECO:0000256" key="5">
    <source>
        <dbReference type="RuleBase" id="RU362076"/>
    </source>
</evidence>
<feature type="domain" description="FlgD Tudor-like" evidence="7">
    <location>
        <begin position="86"/>
        <end position="214"/>
    </location>
</feature>
<keyword evidence="3 5" id="KW-1005">Bacterial flagellum biogenesis</keyword>
<protein>
    <recommendedName>
        <fullName evidence="2 5">Basal-body rod modification protein FlgD</fullName>
    </recommendedName>
</protein>
<dbReference type="Gene3D" id="2.60.40.4070">
    <property type="match status" value="1"/>
</dbReference>
<comment type="similarity">
    <text evidence="1 5">Belongs to the FlgD family.</text>
</comment>
<dbReference type="EMBL" id="LFYT02000024">
    <property type="protein sequence ID" value="PVE41762.1"/>
    <property type="molecule type" value="Genomic_DNA"/>
</dbReference>
<dbReference type="OrthoDB" id="9785233at2"/>
<evidence type="ECO:0000259" key="6">
    <source>
        <dbReference type="Pfam" id="PF13860"/>
    </source>
</evidence>
<comment type="function">
    <text evidence="4 5">Required for flagellar hook formation. May act as a scaffolding protein.</text>
</comment>
<evidence type="ECO:0000256" key="3">
    <source>
        <dbReference type="ARBA" id="ARBA00022795"/>
    </source>
</evidence>
<dbReference type="Pfam" id="PF13860">
    <property type="entry name" value="FlgD_ig"/>
    <property type="match status" value="1"/>
</dbReference>
<evidence type="ECO:0000313" key="8">
    <source>
        <dbReference type="EMBL" id="PVE41762.1"/>
    </source>
</evidence>
<sequence>MIASVSSLNASTPAAAPLAPSRAQSGAEMQDRFLKLLVAQLNNQDPMNPMDNAQMTSQMAQINTVTGIQKMQQSIELMTGQMQASHSLQGLQMIGRDVLVNGDRLSAQASGVSRGAFELASSAEQVQLEVFNAAGHKVGSKDLGPMNAGRQDFSLNASDFPQGTHFKIKASQLGQAVQAQTMAYDKVVSTANSTAAGLSFRLQNSGDVSYSHIKSVY</sequence>
<organism evidence="8 9">
    <name type="scientific">Limnohabitans planktonicus II-D5</name>
    <dbReference type="NCBI Taxonomy" id="1293045"/>
    <lineage>
        <taxon>Bacteria</taxon>
        <taxon>Pseudomonadati</taxon>
        <taxon>Pseudomonadota</taxon>
        <taxon>Betaproteobacteria</taxon>
        <taxon>Burkholderiales</taxon>
        <taxon>Comamonadaceae</taxon>
        <taxon>Limnohabitans</taxon>
    </lineage>
</organism>
<dbReference type="Pfam" id="PF13861">
    <property type="entry name" value="FLgD_tudor"/>
    <property type="match status" value="1"/>
</dbReference>
<evidence type="ECO:0000256" key="4">
    <source>
        <dbReference type="ARBA" id="ARBA00024746"/>
    </source>
</evidence>
<dbReference type="GO" id="GO:0044781">
    <property type="term" value="P:bacterial-type flagellum organization"/>
    <property type="evidence" value="ECO:0007669"/>
    <property type="project" value="UniProtKB-UniRule"/>
</dbReference>
<evidence type="ECO:0000313" key="9">
    <source>
        <dbReference type="Proteomes" id="UP000037507"/>
    </source>
</evidence>
<dbReference type="RefSeq" id="WP_053174655.1">
    <property type="nucleotide sequence ID" value="NZ_LFYT02000024.1"/>
</dbReference>
<dbReference type="InterPro" id="IPR025965">
    <property type="entry name" value="FlgD/Vpr_Ig-like"/>
</dbReference>
<dbReference type="AlphaFoldDB" id="A0A2T7UAZ0"/>
<feature type="domain" description="FlgD/Vpr Ig-like" evidence="6">
    <location>
        <begin position="104"/>
        <end position="159"/>
    </location>
</feature>
<dbReference type="STRING" id="1293045.H663_15250"/>
<dbReference type="Pfam" id="PF03963">
    <property type="entry name" value="FlgD"/>
    <property type="match status" value="1"/>
</dbReference>
<dbReference type="Gene3D" id="2.30.30.910">
    <property type="match status" value="1"/>
</dbReference>
<name>A0A2T7UAZ0_9BURK</name>
<proteinExistence type="inferred from homology"/>
<reference evidence="8" key="1">
    <citation type="submission" date="2017-04" db="EMBL/GenBank/DDBJ databases">
        <title>Unexpected and diverse lifestyles within the genus Limnohabitans.</title>
        <authorList>
            <person name="Kasalicky V."/>
            <person name="Mehrshad M."/>
            <person name="Andrei S.-A."/>
            <person name="Salcher M."/>
            <person name="Kratochvilova H."/>
            <person name="Simek K."/>
            <person name="Ghai R."/>
        </authorList>
    </citation>
    <scope>NUCLEOTIDE SEQUENCE [LARGE SCALE GENOMIC DNA]</scope>
    <source>
        <strain evidence="8">II-D5</strain>
    </source>
</reference>
<comment type="caution">
    <text evidence="8">The sequence shown here is derived from an EMBL/GenBank/DDBJ whole genome shotgun (WGS) entry which is preliminary data.</text>
</comment>
<evidence type="ECO:0000259" key="7">
    <source>
        <dbReference type="Pfam" id="PF13861"/>
    </source>
</evidence>
<evidence type="ECO:0000256" key="2">
    <source>
        <dbReference type="ARBA" id="ARBA00016013"/>
    </source>
</evidence>
<accession>A0A2T7UAZ0</accession>
<gene>
    <name evidence="8" type="ORF">H663_015630</name>
</gene>